<sequence length="154" mass="17260">MKTFGVLSIKKFMPVMNPIGDVGVQAEELHAALKKPLPLSRFERIESRLKQGSFVRYAFMKKEKSGTNEKMFAHICVAAVVGLAFAADIQHETKNAVNEVTTTKDGDLFCPVPIVGTRCPDSSVFHYYKCCGDLNKDCCFNLQFNMPEDLEFVE</sequence>
<evidence type="ECO:0000313" key="1">
    <source>
        <dbReference type="EMBL" id="PIO72156.1"/>
    </source>
</evidence>
<dbReference type="AlphaFoldDB" id="A0A2G9UPT5"/>
<reference evidence="1 2" key="1">
    <citation type="submission" date="2015-09" db="EMBL/GenBank/DDBJ databases">
        <title>Draft genome of the parasitic nematode Teladorsagia circumcincta isolate WARC Sus (inbred).</title>
        <authorList>
            <person name="Mitreva M."/>
        </authorList>
    </citation>
    <scope>NUCLEOTIDE SEQUENCE [LARGE SCALE GENOMIC DNA]</scope>
    <source>
        <strain evidence="1 2">S</strain>
    </source>
</reference>
<proteinExistence type="predicted"/>
<organism evidence="1 2">
    <name type="scientific">Teladorsagia circumcincta</name>
    <name type="common">Brown stomach worm</name>
    <name type="synonym">Ostertagia circumcincta</name>
    <dbReference type="NCBI Taxonomy" id="45464"/>
    <lineage>
        <taxon>Eukaryota</taxon>
        <taxon>Metazoa</taxon>
        <taxon>Ecdysozoa</taxon>
        <taxon>Nematoda</taxon>
        <taxon>Chromadorea</taxon>
        <taxon>Rhabditida</taxon>
        <taxon>Rhabditina</taxon>
        <taxon>Rhabditomorpha</taxon>
        <taxon>Strongyloidea</taxon>
        <taxon>Trichostrongylidae</taxon>
        <taxon>Teladorsagia</taxon>
    </lineage>
</organism>
<accession>A0A2G9UPT5</accession>
<dbReference type="PANTHER" id="PTHR34149:SF13">
    <property type="entry name" value="PROTEIN SUP-1"/>
    <property type="match status" value="1"/>
</dbReference>
<dbReference type="InterPro" id="IPR022559">
    <property type="entry name" value="SUP-1-like"/>
</dbReference>
<evidence type="ECO:0000313" key="2">
    <source>
        <dbReference type="Proteomes" id="UP000230423"/>
    </source>
</evidence>
<dbReference type="OrthoDB" id="5874082at2759"/>
<name>A0A2G9UPT5_TELCI</name>
<dbReference type="EMBL" id="KZ345756">
    <property type="protein sequence ID" value="PIO72156.1"/>
    <property type="molecule type" value="Genomic_DNA"/>
</dbReference>
<gene>
    <name evidence="1" type="ORF">TELCIR_05924</name>
</gene>
<dbReference type="PANTHER" id="PTHR34149">
    <property type="entry name" value="PROTEIN CBG11905-RELATED"/>
    <property type="match status" value="1"/>
</dbReference>
<keyword evidence="2" id="KW-1185">Reference proteome</keyword>
<dbReference type="Pfam" id="PF10853">
    <property type="entry name" value="DUF2650"/>
    <property type="match status" value="1"/>
</dbReference>
<protein>
    <submittedName>
        <fullName evidence="1">Uncharacterized protein</fullName>
    </submittedName>
</protein>
<dbReference type="Proteomes" id="UP000230423">
    <property type="component" value="Unassembled WGS sequence"/>
</dbReference>